<evidence type="ECO:0000259" key="1">
    <source>
        <dbReference type="SMART" id="SM00867"/>
    </source>
</evidence>
<dbReference type="Pfam" id="PF04264">
    <property type="entry name" value="YceI"/>
    <property type="match status" value="1"/>
</dbReference>
<dbReference type="Gene3D" id="2.40.128.110">
    <property type="entry name" value="Lipid/polyisoprenoid-binding, YceI-like"/>
    <property type="match status" value="1"/>
</dbReference>
<accession>A0A6J7DY52</accession>
<name>A0A6J7DY52_9ZZZZ</name>
<protein>
    <submittedName>
        <fullName evidence="2">Unannotated protein</fullName>
    </submittedName>
</protein>
<dbReference type="SMART" id="SM00867">
    <property type="entry name" value="YceI"/>
    <property type="match status" value="1"/>
</dbReference>
<organism evidence="2">
    <name type="scientific">freshwater metagenome</name>
    <dbReference type="NCBI Taxonomy" id="449393"/>
    <lineage>
        <taxon>unclassified sequences</taxon>
        <taxon>metagenomes</taxon>
        <taxon>ecological metagenomes</taxon>
    </lineage>
</organism>
<dbReference type="PANTHER" id="PTHR34406">
    <property type="entry name" value="PROTEIN YCEI"/>
    <property type="match status" value="1"/>
</dbReference>
<sequence length="247" mass="25485">MSKRWVKVVIGVVLGVVLAAILLWSFAQAGAWVYIHWIKDDAPKVLGNDDALCGAPAATTPTGATTPTPATGAIANGNTWTVAAGSQVGYRVVEVLLGQDTEGVGRTSTITGSLTLEGAMVSQATFVVDMNSLVSDDARRDSKFSGQIMEAATFPTSTFTLTQPIDLGSVPAECQEITASATGTMELHGVTNPVTFDVTAKRSGGVIAISGSFDIAFADYGIANPSNAAVTTQDHGLIEFALAFAQG</sequence>
<reference evidence="2" key="1">
    <citation type="submission" date="2020-05" db="EMBL/GenBank/DDBJ databases">
        <authorList>
            <person name="Chiriac C."/>
            <person name="Salcher M."/>
            <person name="Ghai R."/>
            <person name="Kavagutti S V."/>
        </authorList>
    </citation>
    <scope>NUCLEOTIDE SEQUENCE</scope>
</reference>
<feature type="domain" description="Lipid/polyisoprenoid-binding YceI-like" evidence="1">
    <location>
        <begin position="79"/>
        <end position="245"/>
    </location>
</feature>
<dbReference type="InterPro" id="IPR007372">
    <property type="entry name" value="Lipid/polyisoprenoid-bd_YceI"/>
</dbReference>
<evidence type="ECO:0000313" key="2">
    <source>
        <dbReference type="EMBL" id="CAB4873965.1"/>
    </source>
</evidence>
<dbReference type="InterPro" id="IPR036761">
    <property type="entry name" value="TTHA0802/YceI-like_sf"/>
</dbReference>
<gene>
    <name evidence="2" type="ORF">UFOPK3376_01008</name>
</gene>
<dbReference type="SUPFAM" id="SSF101874">
    <property type="entry name" value="YceI-like"/>
    <property type="match status" value="1"/>
</dbReference>
<dbReference type="AlphaFoldDB" id="A0A6J7DY52"/>
<proteinExistence type="predicted"/>
<dbReference type="PANTHER" id="PTHR34406:SF1">
    <property type="entry name" value="PROTEIN YCEI"/>
    <property type="match status" value="1"/>
</dbReference>
<dbReference type="EMBL" id="CAFBLP010000019">
    <property type="protein sequence ID" value="CAB4873965.1"/>
    <property type="molecule type" value="Genomic_DNA"/>
</dbReference>